<reference evidence="20" key="1">
    <citation type="submission" date="2020-04" db="EMBL/GenBank/DDBJ databases">
        <authorList>
            <person name="Zhang T."/>
        </authorList>
    </citation>
    <scope>NUCLEOTIDE SEQUENCE</scope>
    <source>
        <strain evidence="20">HKST-UBA01</strain>
    </source>
</reference>
<feature type="binding site" evidence="13">
    <location>
        <position position="242"/>
    </location>
    <ligand>
        <name>sn-glycerol 3-phosphate</name>
        <dbReference type="ChEBI" id="CHEBI:57597"/>
    </ligand>
</feature>
<feature type="active site" description="Proton acceptor" evidence="13 14">
    <location>
        <position position="189"/>
    </location>
</feature>
<feature type="binding site" evidence="16">
    <location>
        <position position="138"/>
    </location>
    <ligand>
        <name>NAD(+)</name>
        <dbReference type="ChEBI" id="CHEBI:57540"/>
    </ligand>
</feature>
<comment type="caution">
    <text evidence="20">The sequence shown here is derived from an EMBL/GenBank/DDBJ whole genome shotgun (WGS) entry which is preliminary data.</text>
</comment>
<evidence type="ECO:0000256" key="7">
    <source>
        <dbReference type="ARBA" id="ARBA00023209"/>
    </source>
</evidence>
<evidence type="ECO:0000256" key="15">
    <source>
        <dbReference type="PIRSR" id="PIRSR000114-2"/>
    </source>
</evidence>
<dbReference type="PANTHER" id="PTHR11728:SF1">
    <property type="entry name" value="GLYCEROL-3-PHOSPHATE DEHYDROGENASE [NAD(+)] 2, CHLOROPLASTIC"/>
    <property type="match status" value="1"/>
</dbReference>
<keyword evidence="6 13" id="KW-0443">Lipid metabolism</keyword>
<keyword evidence="2 13" id="KW-0444">Lipid biosynthesis</keyword>
<feature type="binding site" evidence="16">
    <location>
        <begin position="9"/>
        <end position="14"/>
    </location>
    <ligand>
        <name>NAD(+)</name>
        <dbReference type="ChEBI" id="CHEBI:57540"/>
    </ligand>
</feature>
<dbReference type="NCBIfam" id="NF000942">
    <property type="entry name" value="PRK00094.1-4"/>
    <property type="match status" value="1"/>
</dbReference>
<evidence type="ECO:0000256" key="11">
    <source>
        <dbReference type="ARBA" id="ARBA00069372"/>
    </source>
</evidence>
<evidence type="ECO:0000256" key="12">
    <source>
        <dbReference type="ARBA" id="ARBA00080511"/>
    </source>
</evidence>
<feature type="domain" description="Glycerol-3-phosphate dehydrogenase NAD-dependent C-terminal" evidence="19">
    <location>
        <begin position="178"/>
        <end position="318"/>
    </location>
</feature>
<protein>
    <recommendedName>
        <fullName evidence="11 13">Glycerol-3-phosphate dehydrogenase [NAD(P)+]</fullName>
        <ecNumber evidence="10 13">1.1.1.94</ecNumber>
    </recommendedName>
    <alternativeName>
        <fullName evidence="13">NAD(P)(+)-dependent glycerol-3-phosphate dehydrogenase</fullName>
    </alternativeName>
    <alternativeName>
        <fullName evidence="12 13">NAD(P)H-dependent dihydroxyacetone-phosphate reductase</fullName>
    </alternativeName>
</protein>
<dbReference type="SUPFAM" id="SSF48179">
    <property type="entry name" value="6-phosphogluconate dehydrogenase C-terminal domain-like"/>
    <property type="match status" value="1"/>
</dbReference>
<dbReference type="Proteomes" id="UP000697710">
    <property type="component" value="Unassembled WGS sequence"/>
</dbReference>
<evidence type="ECO:0000313" key="21">
    <source>
        <dbReference type="Proteomes" id="UP000697710"/>
    </source>
</evidence>
<feature type="binding site" evidence="13">
    <location>
        <position position="134"/>
    </location>
    <ligand>
        <name>sn-glycerol 3-phosphate</name>
        <dbReference type="ChEBI" id="CHEBI:57597"/>
    </ligand>
</feature>
<dbReference type="GO" id="GO:0008654">
    <property type="term" value="P:phospholipid biosynthetic process"/>
    <property type="evidence" value="ECO:0007669"/>
    <property type="project" value="UniProtKB-KW"/>
</dbReference>
<evidence type="ECO:0000256" key="17">
    <source>
        <dbReference type="RuleBase" id="RU000437"/>
    </source>
</evidence>
<comment type="pathway">
    <text evidence="13">Membrane lipid metabolism; glycerophospholipid metabolism.</text>
</comment>
<dbReference type="GO" id="GO:0051287">
    <property type="term" value="F:NAD binding"/>
    <property type="evidence" value="ECO:0007669"/>
    <property type="project" value="InterPro"/>
</dbReference>
<feature type="binding site" evidence="13">
    <location>
        <position position="277"/>
    </location>
    <ligand>
        <name>NADPH</name>
        <dbReference type="ChEBI" id="CHEBI:57783"/>
    </ligand>
</feature>
<dbReference type="NCBIfam" id="NF000940">
    <property type="entry name" value="PRK00094.1-2"/>
    <property type="match status" value="1"/>
</dbReference>
<feature type="domain" description="Glycerol-3-phosphate dehydrogenase NAD-dependent N-terminal" evidence="18">
    <location>
        <begin position="5"/>
        <end position="157"/>
    </location>
</feature>
<dbReference type="GO" id="GO:0006650">
    <property type="term" value="P:glycerophospholipid metabolic process"/>
    <property type="evidence" value="ECO:0007669"/>
    <property type="project" value="UniProtKB-UniRule"/>
</dbReference>
<feature type="binding site" evidence="13">
    <location>
        <position position="50"/>
    </location>
    <ligand>
        <name>NADPH</name>
        <dbReference type="ChEBI" id="CHEBI:57783"/>
    </ligand>
</feature>
<dbReference type="EMBL" id="JAGQHR010000830">
    <property type="protein sequence ID" value="MCA9729756.1"/>
    <property type="molecule type" value="Genomic_DNA"/>
</dbReference>
<feature type="binding site" evidence="13">
    <location>
        <position position="253"/>
    </location>
    <ligand>
        <name>sn-glycerol 3-phosphate</name>
        <dbReference type="ChEBI" id="CHEBI:57597"/>
    </ligand>
</feature>
<evidence type="ECO:0000256" key="13">
    <source>
        <dbReference type="HAMAP-Rule" id="MF_00394"/>
    </source>
</evidence>
<dbReference type="Gene3D" id="3.40.50.720">
    <property type="entry name" value="NAD(P)-binding Rossmann-like Domain"/>
    <property type="match status" value="1"/>
</dbReference>
<dbReference type="FunFam" id="3.40.50.720:FF:000019">
    <property type="entry name" value="Glycerol-3-phosphate dehydrogenase [NAD(P)+]"/>
    <property type="match status" value="1"/>
</dbReference>
<dbReference type="EC" id="1.1.1.94" evidence="10 13"/>
<evidence type="ECO:0000256" key="16">
    <source>
        <dbReference type="PIRSR" id="PIRSR000114-3"/>
    </source>
</evidence>
<evidence type="ECO:0000256" key="3">
    <source>
        <dbReference type="ARBA" id="ARBA00022857"/>
    </source>
</evidence>
<sequence>MDRPITIYGGGSWGTTLAVLLARSGTPVTLWARDPEQGAQMAALRENVKYLPGIRFPDLIRVVHEATPPACPGGEAVVSVPSHAVRGFVASMSGPAPAVWVIASKGLEEGTCLRMTEVVAQSSREPLPAVVLAGPSLAREVSAGKPTALLAASDDDAEARRIQKRFASERFRVYRSSDPVGVELATSLKNVVALAAGIAAGLDLGANALGALVTRGLAEITRLGLALGARMETFLGLAGVGDLVTTCSSPLSRNHALGEALGRGQRLEDALRSMTMVAEGVRTAHAAVHLAERVGVEVPIASQVHRILAEGLDARTALDELMTRPLRSE</sequence>
<evidence type="ECO:0000256" key="9">
    <source>
        <dbReference type="ARBA" id="ARBA00052716"/>
    </source>
</evidence>
<feature type="binding site" evidence="13">
    <location>
        <position position="252"/>
    </location>
    <ligand>
        <name>sn-glycerol 3-phosphate</name>
        <dbReference type="ChEBI" id="CHEBI:57597"/>
    </ligand>
</feature>
<dbReference type="InterPro" id="IPR008927">
    <property type="entry name" value="6-PGluconate_DH-like_C_sf"/>
</dbReference>
<evidence type="ECO:0000256" key="1">
    <source>
        <dbReference type="ARBA" id="ARBA00011009"/>
    </source>
</evidence>
<reference evidence="20" key="2">
    <citation type="journal article" date="2021" name="Microbiome">
        <title>Successional dynamics and alternative stable states in a saline activated sludge microbial community over 9 years.</title>
        <authorList>
            <person name="Wang Y."/>
            <person name="Ye J."/>
            <person name="Ju F."/>
            <person name="Liu L."/>
            <person name="Boyd J.A."/>
            <person name="Deng Y."/>
            <person name="Parks D.H."/>
            <person name="Jiang X."/>
            <person name="Yin X."/>
            <person name="Woodcroft B.J."/>
            <person name="Tyson G.W."/>
            <person name="Hugenholtz P."/>
            <person name="Polz M.F."/>
            <person name="Zhang T."/>
        </authorList>
    </citation>
    <scope>NUCLEOTIDE SEQUENCE</scope>
    <source>
        <strain evidence="20">HKST-UBA01</strain>
    </source>
</reference>
<evidence type="ECO:0000256" key="2">
    <source>
        <dbReference type="ARBA" id="ARBA00022516"/>
    </source>
</evidence>
<dbReference type="Pfam" id="PF07479">
    <property type="entry name" value="NAD_Gly3P_dh_C"/>
    <property type="match status" value="1"/>
</dbReference>
<dbReference type="PANTHER" id="PTHR11728">
    <property type="entry name" value="GLYCEROL-3-PHOSPHATE DEHYDROGENASE"/>
    <property type="match status" value="1"/>
</dbReference>
<evidence type="ECO:0000256" key="10">
    <source>
        <dbReference type="ARBA" id="ARBA00066687"/>
    </source>
</evidence>
<keyword evidence="5 13" id="KW-0520">NAD</keyword>
<accession>A0A956M4N1</accession>
<dbReference type="Pfam" id="PF01210">
    <property type="entry name" value="NAD_Gly3P_dh_N"/>
    <property type="match status" value="1"/>
</dbReference>
<feature type="binding site" evidence="13">
    <location>
        <position position="136"/>
    </location>
    <ligand>
        <name>sn-glycerol 3-phosphate</name>
        <dbReference type="ChEBI" id="CHEBI:57597"/>
    </ligand>
</feature>
<dbReference type="PRINTS" id="PR00077">
    <property type="entry name" value="GPDHDRGNASE"/>
</dbReference>
<comment type="function">
    <text evidence="13">Catalyzes the reduction of the glycolytic intermediate dihydroxyacetone phosphate (DHAP) to sn-glycerol 3-phosphate (G3P), the key precursor for phospholipid synthesis.</text>
</comment>
<dbReference type="InterPro" id="IPR011128">
    <property type="entry name" value="G3P_DH_NAD-dep_N"/>
</dbReference>
<dbReference type="InterPro" id="IPR006168">
    <property type="entry name" value="G3P_DH_NAD-dep"/>
</dbReference>
<dbReference type="GO" id="GO:0047952">
    <property type="term" value="F:glycerol-3-phosphate dehydrogenase [NAD(P)+] activity"/>
    <property type="evidence" value="ECO:0007669"/>
    <property type="project" value="UniProtKB-UniRule"/>
</dbReference>
<comment type="catalytic activity">
    <reaction evidence="9">
        <text>sn-glycerol 3-phosphate + NADP(+) = dihydroxyacetone phosphate + NADPH + H(+)</text>
        <dbReference type="Rhea" id="RHEA:11096"/>
        <dbReference type="ChEBI" id="CHEBI:15378"/>
        <dbReference type="ChEBI" id="CHEBI:57597"/>
        <dbReference type="ChEBI" id="CHEBI:57642"/>
        <dbReference type="ChEBI" id="CHEBI:57783"/>
        <dbReference type="ChEBI" id="CHEBI:58349"/>
        <dbReference type="EC" id="1.1.1.94"/>
    </reaction>
    <physiologicalReaction direction="right-to-left" evidence="9">
        <dbReference type="Rhea" id="RHEA:11098"/>
    </physiologicalReaction>
</comment>
<feature type="binding site" evidence="13">
    <location>
        <position position="189"/>
    </location>
    <ligand>
        <name>sn-glycerol 3-phosphate</name>
        <dbReference type="ChEBI" id="CHEBI:57597"/>
    </ligand>
</feature>
<dbReference type="GO" id="GO:0005829">
    <property type="term" value="C:cytosol"/>
    <property type="evidence" value="ECO:0007669"/>
    <property type="project" value="TreeGrafter"/>
</dbReference>
<evidence type="ECO:0000256" key="5">
    <source>
        <dbReference type="ARBA" id="ARBA00023027"/>
    </source>
</evidence>
<feature type="binding site" evidence="13">
    <location>
        <position position="105"/>
    </location>
    <ligand>
        <name>sn-glycerol 3-phosphate</name>
        <dbReference type="ChEBI" id="CHEBI:57597"/>
    </ligand>
</feature>
<keyword evidence="13" id="KW-0547">Nucleotide-binding</keyword>
<keyword evidence="8 13" id="KW-1208">Phospholipid metabolism</keyword>
<dbReference type="InterPro" id="IPR013328">
    <property type="entry name" value="6PGD_dom2"/>
</dbReference>
<evidence type="ECO:0000259" key="19">
    <source>
        <dbReference type="Pfam" id="PF07479"/>
    </source>
</evidence>
<keyword evidence="7 13" id="KW-0594">Phospholipid biosynthesis</keyword>
<evidence type="ECO:0000256" key="14">
    <source>
        <dbReference type="PIRSR" id="PIRSR000114-1"/>
    </source>
</evidence>
<dbReference type="InterPro" id="IPR006109">
    <property type="entry name" value="G3P_DH_NAD-dep_C"/>
</dbReference>
<evidence type="ECO:0000256" key="4">
    <source>
        <dbReference type="ARBA" id="ARBA00023002"/>
    </source>
</evidence>
<comment type="caution">
    <text evidence="13">Lacks conserved residue(s) required for the propagation of feature annotation.</text>
</comment>
<gene>
    <name evidence="13" type="primary">gpsA</name>
    <name evidence="20" type="ORF">KC729_18885</name>
</gene>
<dbReference type="GO" id="GO:0046167">
    <property type="term" value="P:glycerol-3-phosphate biosynthetic process"/>
    <property type="evidence" value="ECO:0007669"/>
    <property type="project" value="UniProtKB-UniRule"/>
</dbReference>
<evidence type="ECO:0000313" key="20">
    <source>
        <dbReference type="EMBL" id="MCA9729756.1"/>
    </source>
</evidence>
<dbReference type="Gene3D" id="1.10.1040.10">
    <property type="entry name" value="N-(1-d-carboxylethyl)-l-norvaline Dehydrogenase, domain 2"/>
    <property type="match status" value="1"/>
</dbReference>
<feature type="binding site" evidence="13">
    <location>
        <position position="33"/>
    </location>
    <ligand>
        <name>NADPH</name>
        <dbReference type="ChEBI" id="CHEBI:57783"/>
    </ligand>
</feature>
<name>A0A956M4N1_UNCEI</name>
<dbReference type="FunFam" id="1.10.1040.10:FF:000001">
    <property type="entry name" value="Glycerol-3-phosphate dehydrogenase [NAD(P)+]"/>
    <property type="match status" value="1"/>
</dbReference>
<comment type="subcellular location">
    <subcellularLocation>
        <location evidence="13">Cytoplasm</location>
    </subcellularLocation>
</comment>
<dbReference type="GO" id="GO:0046168">
    <property type="term" value="P:glycerol-3-phosphate catabolic process"/>
    <property type="evidence" value="ECO:0007669"/>
    <property type="project" value="InterPro"/>
</dbReference>
<feature type="binding site" evidence="13">
    <location>
        <position position="13"/>
    </location>
    <ligand>
        <name>NADPH</name>
        <dbReference type="ChEBI" id="CHEBI:57783"/>
    </ligand>
</feature>
<dbReference type="SUPFAM" id="SSF51735">
    <property type="entry name" value="NAD(P)-binding Rossmann-fold domains"/>
    <property type="match status" value="1"/>
</dbReference>
<feature type="binding site" evidence="15">
    <location>
        <begin position="253"/>
        <end position="254"/>
    </location>
    <ligand>
        <name>substrate</name>
    </ligand>
</feature>
<comment type="catalytic activity">
    <reaction evidence="13">
        <text>sn-glycerol 3-phosphate + NAD(+) = dihydroxyacetone phosphate + NADH + H(+)</text>
        <dbReference type="Rhea" id="RHEA:11092"/>
        <dbReference type="ChEBI" id="CHEBI:15378"/>
        <dbReference type="ChEBI" id="CHEBI:57540"/>
        <dbReference type="ChEBI" id="CHEBI:57597"/>
        <dbReference type="ChEBI" id="CHEBI:57642"/>
        <dbReference type="ChEBI" id="CHEBI:57945"/>
        <dbReference type="EC" id="1.1.1.94"/>
    </reaction>
</comment>
<evidence type="ECO:0000256" key="6">
    <source>
        <dbReference type="ARBA" id="ARBA00023098"/>
    </source>
</evidence>
<keyword evidence="3 13" id="KW-0521">NADP</keyword>
<feature type="binding site" evidence="13">
    <location>
        <position position="105"/>
    </location>
    <ligand>
        <name>NADPH</name>
        <dbReference type="ChEBI" id="CHEBI:57783"/>
    </ligand>
</feature>
<feature type="binding site" evidence="15">
    <location>
        <position position="105"/>
    </location>
    <ligand>
        <name>substrate</name>
    </ligand>
</feature>
<comment type="similarity">
    <text evidence="1 13 17">Belongs to the NAD-dependent glycerol-3-phosphate dehydrogenase family.</text>
</comment>
<dbReference type="PIRSF" id="PIRSF000114">
    <property type="entry name" value="Glycerol-3-P_dh"/>
    <property type="match status" value="1"/>
</dbReference>
<evidence type="ECO:0000259" key="18">
    <source>
        <dbReference type="Pfam" id="PF01210"/>
    </source>
</evidence>
<feature type="binding site" evidence="13">
    <location>
        <position position="279"/>
    </location>
    <ligand>
        <name>NADPH</name>
        <dbReference type="ChEBI" id="CHEBI:57783"/>
    </ligand>
</feature>
<dbReference type="GO" id="GO:0005975">
    <property type="term" value="P:carbohydrate metabolic process"/>
    <property type="evidence" value="ECO:0007669"/>
    <property type="project" value="InterPro"/>
</dbReference>
<feature type="binding site" evidence="16">
    <location>
        <position position="253"/>
    </location>
    <ligand>
        <name>NAD(+)</name>
        <dbReference type="ChEBI" id="CHEBI:57540"/>
    </ligand>
</feature>
<dbReference type="HAMAP" id="MF_00394">
    <property type="entry name" value="NAD_Glyc3P_dehydrog"/>
    <property type="match status" value="1"/>
</dbReference>
<feature type="binding site" evidence="13">
    <location>
        <position position="254"/>
    </location>
    <ligand>
        <name>sn-glycerol 3-phosphate</name>
        <dbReference type="ChEBI" id="CHEBI:57597"/>
    </ligand>
</feature>
<organism evidence="20 21">
    <name type="scientific">Eiseniibacteriota bacterium</name>
    <dbReference type="NCBI Taxonomy" id="2212470"/>
    <lineage>
        <taxon>Bacteria</taxon>
        <taxon>Candidatus Eiseniibacteriota</taxon>
    </lineage>
</organism>
<feature type="binding site" evidence="13">
    <location>
        <position position="12"/>
    </location>
    <ligand>
        <name>NADPH</name>
        <dbReference type="ChEBI" id="CHEBI:57783"/>
    </ligand>
</feature>
<feature type="binding site" evidence="13">
    <location>
        <position position="253"/>
    </location>
    <ligand>
        <name>NADPH</name>
        <dbReference type="ChEBI" id="CHEBI:57783"/>
    </ligand>
</feature>
<keyword evidence="13" id="KW-0963">Cytoplasm</keyword>
<proteinExistence type="inferred from homology"/>
<keyword evidence="4 13" id="KW-0560">Oxidoreductase</keyword>
<evidence type="ECO:0000256" key="8">
    <source>
        <dbReference type="ARBA" id="ARBA00023264"/>
    </source>
</evidence>
<dbReference type="InterPro" id="IPR036291">
    <property type="entry name" value="NAD(P)-bd_dom_sf"/>
</dbReference>
<dbReference type="AlphaFoldDB" id="A0A956M4N1"/>
<feature type="binding site" evidence="13">
    <location>
        <position position="138"/>
    </location>
    <ligand>
        <name>NADPH</name>
        <dbReference type="ChEBI" id="CHEBI:57783"/>
    </ligand>
</feature>